<organism evidence="2 3">
    <name type="scientific">Novipirellula herctigrandis</name>
    <dbReference type="NCBI Taxonomy" id="2527986"/>
    <lineage>
        <taxon>Bacteria</taxon>
        <taxon>Pseudomonadati</taxon>
        <taxon>Planctomycetota</taxon>
        <taxon>Planctomycetia</taxon>
        <taxon>Pirellulales</taxon>
        <taxon>Pirellulaceae</taxon>
        <taxon>Novipirellula</taxon>
    </lineage>
</organism>
<gene>
    <name evidence="2" type="ORF">CA13_51450</name>
</gene>
<feature type="signal peptide" evidence="1">
    <location>
        <begin position="1"/>
        <end position="26"/>
    </location>
</feature>
<dbReference type="RefSeq" id="WP_146400981.1">
    <property type="nucleotide sequence ID" value="NZ_SJPJ01000001.1"/>
</dbReference>
<dbReference type="Proteomes" id="UP000315010">
    <property type="component" value="Unassembled WGS sequence"/>
</dbReference>
<protein>
    <recommendedName>
        <fullName evidence="4">Glycoside hydrolase family 42 N-terminal domain-containing protein</fullName>
    </recommendedName>
</protein>
<dbReference type="GO" id="GO:0004553">
    <property type="term" value="F:hydrolase activity, hydrolyzing O-glycosyl compounds"/>
    <property type="evidence" value="ECO:0007669"/>
    <property type="project" value="InterPro"/>
</dbReference>
<accession>A0A5C5Z8X3</accession>
<dbReference type="Gene3D" id="3.20.20.80">
    <property type="entry name" value="Glycosidases"/>
    <property type="match status" value="1"/>
</dbReference>
<dbReference type="PANTHER" id="PTHR31451">
    <property type="match status" value="1"/>
</dbReference>
<evidence type="ECO:0000313" key="3">
    <source>
        <dbReference type="Proteomes" id="UP000315010"/>
    </source>
</evidence>
<keyword evidence="3" id="KW-1185">Reference proteome</keyword>
<keyword evidence="1" id="KW-0732">Signal</keyword>
<feature type="chain" id="PRO_5022880752" description="Glycoside hydrolase family 42 N-terminal domain-containing protein" evidence="1">
    <location>
        <begin position="27"/>
        <end position="954"/>
    </location>
</feature>
<proteinExistence type="predicted"/>
<dbReference type="OrthoDB" id="9809937at2"/>
<dbReference type="InterPro" id="IPR045053">
    <property type="entry name" value="MAN-like"/>
</dbReference>
<dbReference type="AlphaFoldDB" id="A0A5C5Z8X3"/>
<evidence type="ECO:0000313" key="2">
    <source>
        <dbReference type="EMBL" id="TWT83678.1"/>
    </source>
</evidence>
<evidence type="ECO:0008006" key="4">
    <source>
        <dbReference type="Google" id="ProtNLM"/>
    </source>
</evidence>
<evidence type="ECO:0000256" key="1">
    <source>
        <dbReference type="SAM" id="SignalP"/>
    </source>
</evidence>
<dbReference type="SUPFAM" id="SSF51445">
    <property type="entry name" value="(Trans)glycosidases"/>
    <property type="match status" value="1"/>
</dbReference>
<dbReference type="InterPro" id="IPR017853">
    <property type="entry name" value="GH"/>
</dbReference>
<dbReference type="EMBL" id="SJPJ01000001">
    <property type="protein sequence ID" value="TWT83678.1"/>
    <property type="molecule type" value="Genomic_DNA"/>
</dbReference>
<comment type="caution">
    <text evidence="2">The sequence shown here is derived from an EMBL/GenBank/DDBJ whole genome shotgun (WGS) entry which is preliminary data.</text>
</comment>
<sequence precursor="true">MFRSIGYIRSCCLFVLLLCMFFPANAEENTEQRILGCPIESTSFSFLSGDENLMQLQFIGWGPDWSWASVNGALSANGNQTRFVNSMLVDQPRAIVRVEGQVEKIGPQSLRIQTTISTKKNTPLTLIGLELTPGDVIYGGSQALLTFDDDTTSYVEMPFGNKAFGRTVRSVMLQDKRGQQKTTLTFDPPIEASVDSGLRLILASDRIEKLHSKKQTMTITFPGPLDYFTDPKLLPTEKGFHRWFPFEPKNDFDDQGEIGLSTWLEKPAGKHGRISSDKDRLVYNGESIKLWGINLCYSACMPDSRLARRRAKMYAKYGINSVRLHKYADGPGWAGIQGQDSFLSVDADRQKQMDFFVNELKKEGIYTKLSPVFITKLGPGDLKDVPYLAEFGKLDGNERIETGHGSIYLSTELQDLMIRQTTNMLRHKNPFTGMRYADDPAIAVVELYNEDSALFFGTLATIQNVRTLRLRSGERFALWLKEKYENKAALLDAWGDGGGLNVFVKEGLADESWEQNRIYPAGNPWFFDPDQLAGTQASKRQRLLDTMQFLYELQNEFYSRFVKAIRETGYQGELVGSNWQAGRAMSHFYNLHSDAMVGIVDRHNYFGGGTNTQIENASMLQTPGGGSLSAGLQQVANRPFMLSEWGHVYPTQWGVEGPALIGAYGMGLQGWDVSYFFQNQDPGRFQDKVGDQLWEAAVPHIMGVFPAVARQVHRNDVKESDLVVPRYVHVPSLLEGKVGFDDQMTQQQDVKLFSSEDVPEQTIAVARTTIEFTDEFRSTKAFKLAPNCEDATCIAIGDQLRWHLGQNSMDGYVTIDTPSTKAVVGFARGQVFRFDEVTLRSDSRFAAVYLTAQGKDETIRSAKKLLIVAMARARNSKSKVLADRMILKRGQSPVVLEPVNAALKLNTDRPFVVEKLDHDGRSTGATIQVNDNGSFMVDGVVDKTPYYLVTFTEG</sequence>
<reference evidence="2 3" key="1">
    <citation type="submission" date="2019-02" db="EMBL/GenBank/DDBJ databases">
        <title>Deep-cultivation of Planctomycetes and their phenomic and genomic characterization uncovers novel biology.</title>
        <authorList>
            <person name="Wiegand S."/>
            <person name="Jogler M."/>
            <person name="Boedeker C."/>
            <person name="Pinto D."/>
            <person name="Vollmers J."/>
            <person name="Rivas-Marin E."/>
            <person name="Kohn T."/>
            <person name="Peeters S.H."/>
            <person name="Heuer A."/>
            <person name="Rast P."/>
            <person name="Oberbeckmann S."/>
            <person name="Bunk B."/>
            <person name="Jeske O."/>
            <person name="Meyerdierks A."/>
            <person name="Storesund J.E."/>
            <person name="Kallscheuer N."/>
            <person name="Luecker S."/>
            <person name="Lage O.M."/>
            <person name="Pohl T."/>
            <person name="Merkel B.J."/>
            <person name="Hornburger P."/>
            <person name="Mueller R.-W."/>
            <person name="Bruemmer F."/>
            <person name="Labrenz M."/>
            <person name="Spormann A.M."/>
            <person name="Op Den Camp H."/>
            <person name="Overmann J."/>
            <person name="Amann R."/>
            <person name="Jetten M.S.M."/>
            <person name="Mascher T."/>
            <person name="Medema M.H."/>
            <person name="Devos D.P."/>
            <person name="Kaster A.-K."/>
            <person name="Ovreas L."/>
            <person name="Rohde M."/>
            <person name="Galperin M.Y."/>
            <person name="Jogler C."/>
        </authorList>
    </citation>
    <scope>NUCLEOTIDE SEQUENCE [LARGE SCALE GENOMIC DNA]</scope>
    <source>
        <strain evidence="2 3">CA13</strain>
    </source>
</reference>
<name>A0A5C5Z8X3_9BACT</name>